<keyword evidence="11" id="KW-1133">Transmembrane helix</keyword>
<keyword evidence="5 11" id="KW-0479">Metal-binding</keyword>
<dbReference type="InterPro" id="IPR013083">
    <property type="entry name" value="Znf_RING/FYVE/PHD"/>
</dbReference>
<dbReference type="InterPro" id="IPR017907">
    <property type="entry name" value="Znf_RING_CS"/>
</dbReference>
<evidence type="ECO:0000256" key="11">
    <source>
        <dbReference type="RuleBase" id="RU369090"/>
    </source>
</evidence>
<dbReference type="InterPro" id="IPR018957">
    <property type="entry name" value="Znf_C3HC4_RING-type"/>
</dbReference>
<comment type="function">
    <text evidence="11">E3 ubiquitin-protein ligase.</text>
</comment>
<evidence type="ECO:0000313" key="15">
    <source>
        <dbReference type="Proteomes" id="UP001279734"/>
    </source>
</evidence>
<dbReference type="EC" id="2.3.2.27" evidence="11"/>
<comment type="subcellular location">
    <subcellularLocation>
        <location evidence="2">Endomembrane system</location>
    </subcellularLocation>
    <subcellularLocation>
        <location evidence="11">Endoplasmic reticulum membrane</location>
        <topology evidence="11">Single-pass type IV membrane protein</topology>
    </subcellularLocation>
</comment>
<dbReference type="AlphaFoldDB" id="A0AAD3SKL8"/>
<evidence type="ECO:0000256" key="3">
    <source>
        <dbReference type="ARBA" id="ARBA00004906"/>
    </source>
</evidence>
<evidence type="ECO:0000256" key="9">
    <source>
        <dbReference type="ARBA" id="ARBA00023136"/>
    </source>
</evidence>
<feature type="region of interest" description="Disordered" evidence="12">
    <location>
        <begin position="1"/>
        <end position="22"/>
    </location>
</feature>
<evidence type="ECO:0000256" key="6">
    <source>
        <dbReference type="ARBA" id="ARBA00022771"/>
    </source>
</evidence>
<sequence>MATHEHDDVEKRKSALVGAHGPKNNPSGSFDCNICLDVVQDPVVTFCGHLFCWPCIYKWIHLQSISPKNPNHQPLCPVCKAEVSVDALIPLYGGCQSMETKGPGLSVPQRPAGPPPCGVHDLADYTTVAGSHTTLQLQHQSYPHRTQSYYNHPGSYATSMPVGLAGPSTFHLSNSVFGGMILSWIFGNSPTRQYTYTNSYHLSGFGHVRARQWVMQMDRSLSRVSFFLFCCMILCLLFF</sequence>
<comment type="domain">
    <text evidence="11">The RING-type zinc finger domain is responsible for E3 ligase activity.</text>
</comment>
<proteinExistence type="predicted"/>
<keyword evidence="8 11" id="KW-0862">Zinc</keyword>
<comment type="catalytic activity">
    <reaction evidence="1 11">
        <text>S-ubiquitinyl-[E2 ubiquitin-conjugating enzyme]-L-cysteine + [acceptor protein]-L-lysine = [E2 ubiquitin-conjugating enzyme]-L-cysteine + N(6)-ubiquitinyl-[acceptor protein]-L-lysine.</text>
        <dbReference type="EC" id="2.3.2.27"/>
    </reaction>
</comment>
<dbReference type="GO" id="GO:0006511">
    <property type="term" value="P:ubiquitin-dependent protein catabolic process"/>
    <property type="evidence" value="ECO:0007669"/>
    <property type="project" value="UniProtKB-UniRule"/>
</dbReference>
<dbReference type="InterPro" id="IPR045103">
    <property type="entry name" value="RNF5/RNF185-like"/>
</dbReference>
<dbReference type="Proteomes" id="UP001279734">
    <property type="component" value="Unassembled WGS sequence"/>
</dbReference>
<keyword evidence="9 11" id="KW-0472">Membrane</keyword>
<dbReference type="GO" id="GO:0061630">
    <property type="term" value="F:ubiquitin protein ligase activity"/>
    <property type="evidence" value="ECO:0007669"/>
    <property type="project" value="UniProtKB-UniRule"/>
</dbReference>
<dbReference type="SUPFAM" id="SSF57850">
    <property type="entry name" value="RING/U-box"/>
    <property type="match status" value="1"/>
</dbReference>
<dbReference type="GO" id="GO:0008270">
    <property type="term" value="F:zinc ion binding"/>
    <property type="evidence" value="ECO:0007669"/>
    <property type="project" value="UniProtKB-KW"/>
</dbReference>
<evidence type="ECO:0000256" key="5">
    <source>
        <dbReference type="ARBA" id="ARBA00022723"/>
    </source>
</evidence>
<evidence type="ECO:0000256" key="7">
    <source>
        <dbReference type="ARBA" id="ARBA00022786"/>
    </source>
</evidence>
<dbReference type="PANTHER" id="PTHR12313">
    <property type="entry name" value="E3 UBIQUITIN-PROTEIN LIGASE RNF5-RELATED"/>
    <property type="match status" value="1"/>
</dbReference>
<dbReference type="PROSITE" id="PS00518">
    <property type="entry name" value="ZF_RING_1"/>
    <property type="match status" value="1"/>
</dbReference>
<evidence type="ECO:0000256" key="8">
    <source>
        <dbReference type="ARBA" id="ARBA00022833"/>
    </source>
</evidence>
<keyword evidence="15" id="KW-1185">Reference proteome</keyword>
<dbReference type="Pfam" id="PF00097">
    <property type="entry name" value="zf-C3HC4"/>
    <property type="match status" value="1"/>
</dbReference>
<dbReference type="EMBL" id="BSYO01000011">
    <property type="protein sequence ID" value="GMH12086.1"/>
    <property type="molecule type" value="Genomic_DNA"/>
</dbReference>
<evidence type="ECO:0000256" key="4">
    <source>
        <dbReference type="ARBA" id="ARBA00022679"/>
    </source>
</evidence>
<organism evidence="14 15">
    <name type="scientific">Nepenthes gracilis</name>
    <name type="common">Slender pitcher plant</name>
    <dbReference type="NCBI Taxonomy" id="150966"/>
    <lineage>
        <taxon>Eukaryota</taxon>
        <taxon>Viridiplantae</taxon>
        <taxon>Streptophyta</taxon>
        <taxon>Embryophyta</taxon>
        <taxon>Tracheophyta</taxon>
        <taxon>Spermatophyta</taxon>
        <taxon>Magnoliopsida</taxon>
        <taxon>eudicotyledons</taxon>
        <taxon>Gunneridae</taxon>
        <taxon>Pentapetalae</taxon>
        <taxon>Caryophyllales</taxon>
        <taxon>Nepenthaceae</taxon>
        <taxon>Nepenthes</taxon>
    </lineage>
</organism>
<dbReference type="InterPro" id="IPR001841">
    <property type="entry name" value="Znf_RING"/>
</dbReference>
<evidence type="ECO:0000256" key="10">
    <source>
        <dbReference type="PROSITE-ProRule" id="PRU00175"/>
    </source>
</evidence>
<protein>
    <recommendedName>
        <fullName evidence="11">E3 ubiquitin-protein ligase RMA</fullName>
        <ecNumber evidence="11">2.3.2.27</ecNumber>
    </recommendedName>
    <alternativeName>
        <fullName evidence="11">Protein RING membrane-anchor</fullName>
    </alternativeName>
    <alternativeName>
        <fullName evidence="11">RING-type E3 ubiquitin transferase RMA</fullName>
    </alternativeName>
</protein>
<dbReference type="SMART" id="SM00184">
    <property type="entry name" value="RING"/>
    <property type="match status" value="1"/>
</dbReference>
<evidence type="ECO:0000256" key="2">
    <source>
        <dbReference type="ARBA" id="ARBA00004308"/>
    </source>
</evidence>
<evidence type="ECO:0000259" key="13">
    <source>
        <dbReference type="PROSITE" id="PS50089"/>
    </source>
</evidence>
<evidence type="ECO:0000313" key="14">
    <source>
        <dbReference type="EMBL" id="GMH12086.1"/>
    </source>
</evidence>
<name>A0AAD3SKL8_NEPGR</name>
<gene>
    <name evidence="14" type="ORF">Nepgr_013927</name>
</gene>
<comment type="pathway">
    <text evidence="3 11">Protein modification; protein ubiquitination.</text>
</comment>
<accession>A0AAD3SKL8</accession>
<dbReference type="GO" id="GO:0005789">
    <property type="term" value="C:endoplasmic reticulum membrane"/>
    <property type="evidence" value="ECO:0007669"/>
    <property type="project" value="UniProtKB-SubCell"/>
</dbReference>
<keyword evidence="7 11" id="KW-0833">Ubl conjugation pathway</keyword>
<dbReference type="Gene3D" id="3.30.40.10">
    <property type="entry name" value="Zinc/RING finger domain, C3HC4 (zinc finger)"/>
    <property type="match status" value="1"/>
</dbReference>
<feature type="compositionally biased region" description="Basic and acidic residues" evidence="12">
    <location>
        <begin position="1"/>
        <end position="13"/>
    </location>
</feature>
<evidence type="ECO:0000256" key="12">
    <source>
        <dbReference type="SAM" id="MobiDB-lite"/>
    </source>
</evidence>
<keyword evidence="11" id="KW-0812">Transmembrane</keyword>
<keyword evidence="6 10" id="KW-0863">Zinc-finger</keyword>
<keyword evidence="4 11" id="KW-0808">Transferase</keyword>
<keyword evidence="11" id="KW-0256">Endoplasmic reticulum</keyword>
<feature type="domain" description="RING-type" evidence="13">
    <location>
        <begin position="32"/>
        <end position="80"/>
    </location>
</feature>
<reference evidence="14" key="1">
    <citation type="submission" date="2023-05" db="EMBL/GenBank/DDBJ databases">
        <title>Nepenthes gracilis genome sequencing.</title>
        <authorList>
            <person name="Fukushima K."/>
        </authorList>
    </citation>
    <scope>NUCLEOTIDE SEQUENCE</scope>
    <source>
        <strain evidence="14">SING2019-196</strain>
    </source>
</reference>
<feature type="transmembrane region" description="Helical" evidence="11">
    <location>
        <begin position="220"/>
        <end position="238"/>
    </location>
</feature>
<comment type="caution">
    <text evidence="14">The sequence shown here is derived from an EMBL/GenBank/DDBJ whole genome shotgun (WGS) entry which is preliminary data.</text>
</comment>
<dbReference type="PROSITE" id="PS50089">
    <property type="entry name" value="ZF_RING_2"/>
    <property type="match status" value="1"/>
</dbReference>
<evidence type="ECO:0000256" key="1">
    <source>
        <dbReference type="ARBA" id="ARBA00000900"/>
    </source>
</evidence>